<sequence length="195" mass="21629">MQRDQDETVTAATPDQVPGFILTRGADLYGRCIALVGKGKAPKASGSWINVDVALLRKTAHHHVLATGLAYPTYYHNLFPDLRKELTDVVHKAQEEKKGLWPQDVTTKGAKVTGMTSITDQVVILPRLFRRLVDYLRLGDTSLAGFPAFLAQKQDRFFILSTGHSTTRVDYIVKITNGHTIRMTHPAGDLVFDEG</sequence>
<proteinExistence type="predicted"/>
<evidence type="ECO:0000313" key="2">
    <source>
        <dbReference type="Proteomes" id="UP001212326"/>
    </source>
</evidence>
<dbReference type="Proteomes" id="UP001212326">
    <property type="component" value="Chromosome"/>
</dbReference>
<dbReference type="RefSeq" id="WP_270086040.1">
    <property type="nucleotide sequence ID" value="NZ_CP115300.1"/>
</dbReference>
<evidence type="ECO:0000313" key="1">
    <source>
        <dbReference type="EMBL" id="WBO68813.1"/>
    </source>
</evidence>
<name>A0ABY7PDW6_9ACTN</name>
<reference evidence="1 2" key="1">
    <citation type="submission" date="2022-12" db="EMBL/GenBank/DDBJ databases">
        <authorList>
            <person name="Mo P."/>
        </authorList>
    </citation>
    <scope>NUCLEOTIDE SEQUENCE [LARGE SCALE GENOMIC DNA]</scope>
    <source>
        <strain evidence="1 2">HUAS 2-6</strain>
    </source>
</reference>
<evidence type="ECO:0008006" key="3">
    <source>
        <dbReference type="Google" id="ProtNLM"/>
    </source>
</evidence>
<accession>A0ABY7PDW6</accession>
<gene>
    <name evidence="1" type="ORF">O1G22_41440</name>
</gene>
<dbReference type="Gene3D" id="2.40.50.90">
    <property type="match status" value="1"/>
</dbReference>
<dbReference type="EMBL" id="CP115300">
    <property type="protein sequence ID" value="WBO68813.1"/>
    <property type="molecule type" value="Genomic_DNA"/>
</dbReference>
<dbReference type="InterPro" id="IPR035437">
    <property type="entry name" value="SNase_OB-fold_sf"/>
</dbReference>
<protein>
    <recommendedName>
        <fullName evidence="3">Nuclease</fullName>
    </recommendedName>
</protein>
<keyword evidence="2" id="KW-1185">Reference proteome</keyword>
<organism evidence="1 2">
    <name type="scientific">Streptomyces camelliae</name>
    <dbReference type="NCBI Taxonomy" id="3004093"/>
    <lineage>
        <taxon>Bacteria</taxon>
        <taxon>Bacillati</taxon>
        <taxon>Actinomycetota</taxon>
        <taxon>Actinomycetes</taxon>
        <taxon>Kitasatosporales</taxon>
        <taxon>Streptomycetaceae</taxon>
        <taxon>Streptomyces</taxon>
    </lineage>
</organism>